<reference evidence="2" key="2">
    <citation type="submission" date="2022-06" db="UniProtKB">
        <authorList>
            <consortium name="EnsemblMetazoa"/>
        </authorList>
    </citation>
    <scope>IDENTIFICATION</scope>
    <source>
        <strain evidence="2">DF5081</strain>
    </source>
</reference>
<dbReference type="Proteomes" id="UP000005237">
    <property type="component" value="Unassembled WGS sequence"/>
</dbReference>
<evidence type="ECO:0000256" key="1">
    <source>
        <dbReference type="SAM" id="SignalP"/>
    </source>
</evidence>
<reference evidence="3" key="1">
    <citation type="submission" date="2010-08" db="EMBL/GenBank/DDBJ databases">
        <authorList>
            <consortium name="Caenorhabditis japonica Sequencing Consortium"/>
            <person name="Wilson R.K."/>
        </authorList>
    </citation>
    <scope>NUCLEOTIDE SEQUENCE [LARGE SCALE GENOMIC DNA]</scope>
    <source>
        <strain evidence="3">DF5081</strain>
    </source>
</reference>
<organism evidence="2 3">
    <name type="scientific">Caenorhabditis japonica</name>
    <dbReference type="NCBI Taxonomy" id="281687"/>
    <lineage>
        <taxon>Eukaryota</taxon>
        <taxon>Metazoa</taxon>
        <taxon>Ecdysozoa</taxon>
        <taxon>Nematoda</taxon>
        <taxon>Chromadorea</taxon>
        <taxon>Rhabditida</taxon>
        <taxon>Rhabditina</taxon>
        <taxon>Rhabditomorpha</taxon>
        <taxon>Rhabditoidea</taxon>
        <taxon>Rhabditidae</taxon>
        <taxon>Peloderinae</taxon>
        <taxon>Caenorhabditis</taxon>
    </lineage>
</organism>
<accession>A0A8R1DKL6</accession>
<sequence>MNLLSVFTLFLAVALCSGTYDWRDGQLPLERLQVAQAGYESVKNSETKGAYRNLVHAEQGQRRNNFFLRGNLRDARRNEGKSAIHVPCASDGTLRDG</sequence>
<keyword evidence="3" id="KW-1185">Reference proteome</keyword>
<proteinExistence type="predicted"/>
<protein>
    <submittedName>
        <fullName evidence="2">Uncharacterized protein</fullName>
    </submittedName>
</protein>
<evidence type="ECO:0000313" key="3">
    <source>
        <dbReference type="Proteomes" id="UP000005237"/>
    </source>
</evidence>
<dbReference type="AlphaFoldDB" id="A0A8R1DKL6"/>
<feature type="chain" id="PRO_5035744811" evidence="1">
    <location>
        <begin position="19"/>
        <end position="97"/>
    </location>
</feature>
<name>A0A8R1DKL6_CAEJA</name>
<evidence type="ECO:0000313" key="2">
    <source>
        <dbReference type="EnsemblMetazoa" id="CJA04538.1"/>
    </source>
</evidence>
<feature type="signal peptide" evidence="1">
    <location>
        <begin position="1"/>
        <end position="18"/>
    </location>
</feature>
<dbReference type="EnsemblMetazoa" id="CJA04538.1">
    <property type="protein sequence ID" value="CJA04538.1"/>
    <property type="gene ID" value="WBGene00123742"/>
</dbReference>
<keyword evidence="1" id="KW-0732">Signal</keyword>